<evidence type="ECO:0000313" key="5">
    <source>
        <dbReference type="EMBL" id="KAF8819267.1"/>
    </source>
</evidence>
<evidence type="ECO:0000313" key="4">
    <source>
        <dbReference type="EMBL" id="AZL94306.1"/>
    </source>
</evidence>
<sequence length="504" mass="56869">MAAASSSLSQPLLSHETVDQAKRTRVQQSFDNTSRSNSKAARKAHNLSSPDTLDDERGNAKSQKRYLPPATSAPPSNGIIKRFWRWLTEYRGPPSILLPAPPKQTFCNFANLADKQFGSEIMFVSDDFFGSAENILRSDEPSVVEPPHLFGHSDGWITRRRREIGHDWCIIQLGFPGTIYGIEINLTNMEVESVPRLSIEGVYCSSLSYASLSLPPLVKSQQLTFEQTDAVDKAIERHLHQSFTDWIEILDSEQACFTNLKQRTSRSFFFSVEDPLLKQDFTHLRINLFPDGGIARFRAFGQAGHFRRKIDSDVSKDLIPLLSPKYGGNLLCFDSTTLLHGHPKEIIIIENARKLGWETTRKLDRPPIINTTMESKVSRSGDWAIFRFQGCAIIDSICITAAECVGRIPRSILIEGIDIRSLCLTDILEEQRFFEKNGFVHSKAMGEWKMLAELSFPINEEMVVYSNLKERSPHWSSRMATHIRVILIPDGGISSIRITGVLLT</sequence>
<feature type="compositionally biased region" description="Polar residues" evidence="2">
    <location>
        <begin position="26"/>
        <end position="39"/>
    </location>
</feature>
<organism evidence="4">
    <name type="scientific">Cardiosporidium cionae</name>
    <dbReference type="NCBI Taxonomy" id="476202"/>
    <lineage>
        <taxon>Eukaryota</taxon>
        <taxon>Sar</taxon>
        <taxon>Alveolata</taxon>
        <taxon>Apicomplexa</taxon>
        <taxon>Aconoidasida</taxon>
        <taxon>Nephromycida</taxon>
        <taxon>Cardiosporidium</taxon>
    </lineage>
</organism>
<dbReference type="EMBL" id="JADAQX010000853">
    <property type="protein sequence ID" value="KAF8819267.1"/>
    <property type="molecule type" value="Genomic_DNA"/>
</dbReference>
<proteinExistence type="evidence at transcript level"/>
<dbReference type="Proteomes" id="UP000823046">
    <property type="component" value="Unassembled WGS sequence"/>
</dbReference>
<feature type="domain" description="Allantoicase" evidence="3">
    <location>
        <begin position="118"/>
        <end position="302"/>
    </location>
</feature>
<name>A0A3Q8UBJ5_9APIC</name>
<protein>
    <submittedName>
        <fullName evidence="4">Allantoicase</fullName>
    </submittedName>
</protein>
<feature type="region of interest" description="Disordered" evidence="2">
    <location>
        <begin position="1"/>
        <end position="74"/>
    </location>
</feature>
<keyword evidence="6" id="KW-1185">Reference proteome</keyword>
<dbReference type="PANTHER" id="PTHR12045">
    <property type="entry name" value="ALLANTOICASE"/>
    <property type="match status" value="1"/>
</dbReference>
<reference evidence="5 6" key="2">
    <citation type="journal article" date="2020" name="bioRxiv">
        <title>Metabolic contributions of an alphaproteobacterial endosymbiont in the apicomplexan Cardiosporidium cionae.</title>
        <authorList>
            <person name="Hunter E.S."/>
            <person name="Paight C.J."/>
            <person name="Lane C.E."/>
        </authorList>
    </citation>
    <scope>NUCLEOTIDE SEQUENCE [LARGE SCALE GENOMIC DNA]</scope>
    <source>
        <strain evidence="5">ESH_2018</strain>
    </source>
</reference>
<reference evidence="4" key="1">
    <citation type="journal article" date="2018" name="Genome Biol. Evol.">
        <title>Nephromyces encodes a urate metabolism pathway and predicted peroxisomes, demonstrating these are not ancient losses of apicomplexans.</title>
        <authorList>
            <person name="Paight C."/>
            <person name="Slamovits C.H."/>
            <person name="Saffo M.B."/>
            <person name="Lane C.E."/>
        </authorList>
    </citation>
    <scope>NUCLEOTIDE SEQUENCE</scope>
    <source>
        <strain evidence="4">Cardio149</strain>
    </source>
</reference>
<dbReference type="GO" id="GO:0000256">
    <property type="term" value="P:allantoin catabolic process"/>
    <property type="evidence" value="ECO:0007669"/>
    <property type="project" value="InterPro"/>
</dbReference>
<feature type="compositionally biased region" description="Low complexity" evidence="2">
    <location>
        <begin position="1"/>
        <end position="14"/>
    </location>
</feature>
<dbReference type="GO" id="GO:0004037">
    <property type="term" value="F:allantoicase activity"/>
    <property type="evidence" value="ECO:0007669"/>
    <property type="project" value="InterPro"/>
</dbReference>
<dbReference type="InterPro" id="IPR005164">
    <property type="entry name" value="Allantoicase"/>
</dbReference>
<dbReference type="PANTHER" id="PTHR12045:SF3">
    <property type="entry name" value="INACTIVE ALLANTOICASE-RELATED"/>
    <property type="match status" value="1"/>
</dbReference>
<dbReference type="AlphaFoldDB" id="A0A3Q8UBJ5"/>
<comment type="similarity">
    <text evidence="1">Belongs to the allantoicase family.</text>
</comment>
<feature type="domain" description="Allantoicase" evidence="3">
    <location>
        <begin position="356"/>
        <end position="501"/>
    </location>
</feature>
<dbReference type="Gene3D" id="2.60.120.260">
    <property type="entry name" value="Galactose-binding domain-like"/>
    <property type="match status" value="2"/>
</dbReference>
<accession>A0A3Q8UBJ5</accession>
<evidence type="ECO:0000259" key="3">
    <source>
        <dbReference type="Pfam" id="PF03561"/>
    </source>
</evidence>
<dbReference type="OrthoDB" id="10266039at2759"/>
<gene>
    <name evidence="5" type="ORF">IE077_001306</name>
</gene>
<dbReference type="Pfam" id="PF03561">
    <property type="entry name" value="Allantoicase"/>
    <property type="match status" value="2"/>
</dbReference>
<dbReference type="SUPFAM" id="SSF49785">
    <property type="entry name" value="Galactose-binding domain-like"/>
    <property type="match status" value="2"/>
</dbReference>
<evidence type="ECO:0000256" key="2">
    <source>
        <dbReference type="SAM" id="MobiDB-lite"/>
    </source>
</evidence>
<dbReference type="InterPro" id="IPR008979">
    <property type="entry name" value="Galactose-bd-like_sf"/>
</dbReference>
<dbReference type="InterPro" id="IPR015908">
    <property type="entry name" value="Allantoicase_dom"/>
</dbReference>
<evidence type="ECO:0000313" key="6">
    <source>
        <dbReference type="Proteomes" id="UP000823046"/>
    </source>
</evidence>
<dbReference type="EMBL" id="MK212340">
    <property type="protein sequence ID" value="AZL94306.1"/>
    <property type="molecule type" value="mRNA"/>
</dbReference>
<evidence type="ECO:0000256" key="1">
    <source>
        <dbReference type="ARBA" id="ARBA00009242"/>
    </source>
</evidence>